<accession>A0A7I8J4F1</accession>
<evidence type="ECO:0000313" key="3">
    <source>
        <dbReference type="EMBL" id="CAA2625583.1"/>
    </source>
</evidence>
<keyword evidence="4" id="KW-1185">Reference proteome</keyword>
<evidence type="ECO:0000313" key="4">
    <source>
        <dbReference type="Proteomes" id="UP001189122"/>
    </source>
</evidence>
<dbReference type="SUPFAM" id="SSF53649">
    <property type="entry name" value="Alkaline phosphatase-like"/>
    <property type="match status" value="1"/>
</dbReference>
<gene>
    <name evidence="3" type="ORF">SI7747_09011329</name>
</gene>
<feature type="domain" description="GPI ethanolamine phosphate transferase 2 C-terminal" evidence="2">
    <location>
        <begin position="269"/>
        <end position="409"/>
    </location>
</feature>
<dbReference type="GO" id="GO:0005789">
    <property type="term" value="C:endoplasmic reticulum membrane"/>
    <property type="evidence" value="ECO:0007669"/>
    <property type="project" value="TreeGrafter"/>
</dbReference>
<dbReference type="InterPro" id="IPR039527">
    <property type="entry name" value="PIGG/GPI7"/>
</dbReference>
<reference evidence="3 4" key="1">
    <citation type="submission" date="2019-12" db="EMBL/GenBank/DDBJ databases">
        <authorList>
            <person name="Scholz U."/>
            <person name="Mascher M."/>
            <person name="Fiebig A."/>
        </authorList>
    </citation>
    <scope>NUCLEOTIDE SEQUENCE</scope>
</reference>
<protein>
    <recommendedName>
        <fullName evidence="2">GPI ethanolamine phosphate transferase 2 C-terminal domain-containing protein</fullName>
    </recommendedName>
</protein>
<dbReference type="InterPro" id="IPR017850">
    <property type="entry name" value="Alkaline_phosphatase_core_sf"/>
</dbReference>
<evidence type="ECO:0000259" key="2">
    <source>
        <dbReference type="Pfam" id="PF19316"/>
    </source>
</evidence>
<sequence>MPSSMACTRLAAWTVAAVLLQILGLYLFMFAFFPVRPALSEFFNADLWLCDIPERWNLPPHELRAMYKVVDGLPAEFILGKGETTATKIMADAMPYTHSLLSSGKALGYHALAATPTVTMPRLKAIVSGIVGGKIGDLIKLLLRSLLGDEKIRLFPGRFIRQDGVKDTVEVDFNVSRHLESELAAKDWDLLILHYLGLDHVGHIGGRNRRLDSIFFDDCHTIIKVAIPPSLPPLQVDIAPTLAILFGLPIPKNSVGLLIREVSALYFIGMTGHFGLGNSNTLATIDVAGAFNGIFGQSTVLAGIMMLIITYASPLLYLLSLVLYISLKTRKYLLGPKSVPLTCLLREMLVFPCLVPLALNSISLTSFTIILFAMRNHLFIWSVFSPKYLYVCAATVCVYVGLLVVAATISYICAVVFYKRRIIGPQAIADDT</sequence>
<feature type="transmembrane region" description="Helical" evidence="1">
    <location>
        <begin position="388"/>
        <end position="418"/>
    </location>
</feature>
<dbReference type="Gene3D" id="3.40.720.10">
    <property type="entry name" value="Alkaline Phosphatase, subunit A"/>
    <property type="match status" value="1"/>
</dbReference>
<keyword evidence="1" id="KW-0812">Transmembrane</keyword>
<dbReference type="Proteomes" id="UP001189122">
    <property type="component" value="Unassembled WGS sequence"/>
</dbReference>
<proteinExistence type="predicted"/>
<dbReference type="PANTHER" id="PTHR23072">
    <property type="entry name" value="PHOSPHATIDYLINOSITOL GLYCAN-RELATED"/>
    <property type="match status" value="1"/>
</dbReference>
<feature type="transmembrane region" description="Helical" evidence="1">
    <location>
        <begin position="300"/>
        <end position="327"/>
    </location>
</feature>
<organism evidence="3">
    <name type="scientific">Spirodela intermedia</name>
    <name type="common">Intermediate duckweed</name>
    <dbReference type="NCBI Taxonomy" id="51605"/>
    <lineage>
        <taxon>Eukaryota</taxon>
        <taxon>Viridiplantae</taxon>
        <taxon>Streptophyta</taxon>
        <taxon>Embryophyta</taxon>
        <taxon>Tracheophyta</taxon>
        <taxon>Spermatophyta</taxon>
        <taxon>Magnoliopsida</taxon>
        <taxon>Liliopsida</taxon>
        <taxon>Araceae</taxon>
        <taxon>Lemnoideae</taxon>
        <taxon>Spirodela</taxon>
    </lineage>
</organism>
<feature type="transmembrane region" description="Helical" evidence="1">
    <location>
        <begin position="348"/>
        <end position="373"/>
    </location>
</feature>
<name>A0A7I8J4F1_SPIIN</name>
<keyword evidence="1" id="KW-1133">Transmembrane helix</keyword>
<dbReference type="InterPro" id="IPR045687">
    <property type="entry name" value="PIGG/GPI7_C"/>
</dbReference>
<dbReference type="Pfam" id="PF19316">
    <property type="entry name" value="PIGO_PIGG"/>
    <property type="match status" value="1"/>
</dbReference>
<keyword evidence="1" id="KW-0472">Membrane</keyword>
<evidence type="ECO:0000256" key="1">
    <source>
        <dbReference type="SAM" id="Phobius"/>
    </source>
</evidence>
<dbReference type="EMBL" id="CACRZD030000009">
    <property type="protein sequence ID" value="CAA6664940.1"/>
    <property type="molecule type" value="Genomic_DNA"/>
</dbReference>
<dbReference type="PANTHER" id="PTHR23072:SF0">
    <property type="entry name" value="GPI ETHANOLAMINE PHOSPHATE TRANSFERASE 2"/>
    <property type="match status" value="1"/>
</dbReference>
<dbReference type="GO" id="GO:0006506">
    <property type="term" value="P:GPI anchor biosynthetic process"/>
    <property type="evidence" value="ECO:0007669"/>
    <property type="project" value="InterPro"/>
</dbReference>
<dbReference type="AlphaFoldDB" id="A0A7I8J4F1"/>
<dbReference type="EMBL" id="LR743596">
    <property type="protein sequence ID" value="CAA2625583.1"/>
    <property type="molecule type" value="Genomic_DNA"/>
</dbReference>
<dbReference type="GO" id="GO:0051267">
    <property type="term" value="F:CP2 mannose-ethanolamine phosphotransferase activity"/>
    <property type="evidence" value="ECO:0007669"/>
    <property type="project" value="TreeGrafter"/>
</dbReference>